<dbReference type="PANTHER" id="PTHR48140">
    <property type="entry name" value="FATTY ACID DESATURASE 4, CHLOROPLASTIC-RELATED"/>
    <property type="match status" value="1"/>
</dbReference>
<keyword evidence="3" id="KW-0812">Transmembrane</keyword>
<keyword evidence="8" id="KW-1185">Reference proteome</keyword>
<protein>
    <recommendedName>
        <fullName evidence="6">Lipid desaturase domain-containing protein</fullName>
    </recommendedName>
</protein>
<dbReference type="PANTHER" id="PTHR48140:SF1">
    <property type="entry name" value="FATTY ACID DESATURASE 4, CHLOROPLASTIC-RELATED"/>
    <property type="match status" value="1"/>
</dbReference>
<dbReference type="OrthoDB" id="5103at2759"/>
<comment type="subcellular location">
    <subcellularLocation>
        <location evidence="1">Membrane</location>
        <topology evidence="1">Multi-pass membrane protein</topology>
    </subcellularLocation>
</comment>
<dbReference type="EMBL" id="AUSU01007994">
    <property type="protein sequence ID" value="EPS59888.1"/>
    <property type="molecule type" value="Genomic_DNA"/>
</dbReference>
<evidence type="ECO:0000256" key="3">
    <source>
        <dbReference type="ARBA" id="ARBA00022692"/>
    </source>
</evidence>
<dbReference type="InterPro" id="IPR052864">
    <property type="entry name" value="Chloroplast_FAD_CarF"/>
</dbReference>
<dbReference type="UniPathway" id="UPA00199"/>
<evidence type="ECO:0000256" key="1">
    <source>
        <dbReference type="ARBA" id="ARBA00004141"/>
    </source>
</evidence>
<dbReference type="GO" id="GO:0006631">
    <property type="term" value="P:fatty acid metabolic process"/>
    <property type="evidence" value="ECO:0007669"/>
    <property type="project" value="UniProtKB-UniPathway"/>
</dbReference>
<organism evidence="7 8">
    <name type="scientific">Genlisea aurea</name>
    <dbReference type="NCBI Taxonomy" id="192259"/>
    <lineage>
        <taxon>Eukaryota</taxon>
        <taxon>Viridiplantae</taxon>
        <taxon>Streptophyta</taxon>
        <taxon>Embryophyta</taxon>
        <taxon>Tracheophyta</taxon>
        <taxon>Spermatophyta</taxon>
        <taxon>Magnoliopsida</taxon>
        <taxon>eudicotyledons</taxon>
        <taxon>Gunneridae</taxon>
        <taxon>Pentapetalae</taxon>
        <taxon>asterids</taxon>
        <taxon>lamiids</taxon>
        <taxon>Lamiales</taxon>
        <taxon>Lentibulariaceae</taxon>
        <taxon>Genlisea</taxon>
    </lineage>
</organism>
<feature type="non-terminal residue" evidence="7">
    <location>
        <position position="1"/>
    </location>
</feature>
<evidence type="ECO:0000259" key="6">
    <source>
        <dbReference type="Pfam" id="PF10520"/>
    </source>
</evidence>
<dbReference type="InterPro" id="IPR019547">
    <property type="entry name" value="Lipid_desat"/>
</dbReference>
<accession>S8DB27</accession>
<evidence type="ECO:0000256" key="5">
    <source>
        <dbReference type="ARBA" id="ARBA00023136"/>
    </source>
</evidence>
<dbReference type="GO" id="GO:0016020">
    <property type="term" value="C:membrane"/>
    <property type="evidence" value="ECO:0007669"/>
    <property type="project" value="UniProtKB-SubCell"/>
</dbReference>
<evidence type="ECO:0000256" key="4">
    <source>
        <dbReference type="ARBA" id="ARBA00022989"/>
    </source>
</evidence>
<reference evidence="7 8" key="1">
    <citation type="journal article" date="2013" name="BMC Genomics">
        <title>The miniature genome of a carnivorous plant Genlisea aurea contains a low number of genes and short non-coding sequences.</title>
        <authorList>
            <person name="Leushkin E.V."/>
            <person name="Sutormin R.A."/>
            <person name="Nabieva E.R."/>
            <person name="Penin A.A."/>
            <person name="Kondrashov A.S."/>
            <person name="Logacheva M.D."/>
        </authorList>
    </citation>
    <scope>NUCLEOTIDE SEQUENCE [LARGE SCALE GENOMIC DNA]</scope>
</reference>
<keyword evidence="5" id="KW-0472">Membrane</keyword>
<evidence type="ECO:0000256" key="2">
    <source>
        <dbReference type="ARBA" id="ARBA00007620"/>
    </source>
</evidence>
<evidence type="ECO:0000313" key="7">
    <source>
        <dbReference type="EMBL" id="EPS59888.1"/>
    </source>
</evidence>
<sequence>KKEDEENWHISTWSHRAWFAVGCAAVLFAGLKSVRLASAANAAGETTAWLKAGVSAVMGYLTADLSSGIYHWAIDNYGGAGTPFFGSQIEAFQSHHQQPWAITRRQLANNLHIAAAAVAALILPFDVFSDDPSLLAFVAVYSGCVMFSQQFHAWAHTPRGKLPAAVAALQNAGILVARAPHATHHRPPYNSNYCIVSGIWNRFLDESKFFYAAEFAVAKFTGAQPRSWGETTADWLQVAKEPED</sequence>
<gene>
    <name evidence="7" type="ORF">M569_14919</name>
</gene>
<dbReference type="AlphaFoldDB" id="S8DB27"/>
<dbReference type="Pfam" id="PF10520">
    <property type="entry name" value="Lipid_desat"/>
    <property type="match status" value="1"/>
</dbReference>
<proteinExistence type="inferred from homology"/>
<feature type="domain" description="Lipid desaturase" evidence="6">
    <location>
        <begin position="60"/>
        <end position="228"/>
    </location>
</feature>
<name>S8DB27_9LAMI</name>
<keyword evidence="4" id="KW-1133">Transmembrane helix</keyword>
<comment type="caution">
    <text evidence="7">The sequence shown here is derived from an EMBL/GenBank/DDBJ whole genome shotgun (WGS) entry which is preliminary data.</text>
</comment>
<evidence type="ECO:0000313" key="8">
    <source>
        <dbReference type="Proteomes" id="UP000015453"/>
    </source>
</evidence>
<dbReference type="Proteomes" id="UP000015453">
    <property type="component" value="Unassembled WGS sequence"/>
</dbReference>
<comment type="similarity">
    <text evidence="2">Belongs to the fatty acid desaturase CarF family.</text>
</comment>